<protein>
    <submittedName>
        <fullName evidence="2">Uncharacterized protein</fullName>
    </submittedName>
</protein>
<comment type="caution">
    <text evidence="2">The sequence shown here is derived from an EMBL/GenBank/DDBJ whole genome shotgun (WGS) entry which is preliminary data.</text>
</comment>
<dbReference type="AlphaFoldDB" id="A0A9W7E475"/>
<evidence type="ECO:0000256" key="1">
    <source>
        <dbReference type="SAM" id="Coils"/>
    </source>
</evidence>
<accession>A0A9W7E475</accession>
<keyword evidence="1" id="KW-0175">Coiled coil</keyword>
<reference evidence="3" key="1">
    <citation type="journal article" date="2023" name="Commun. Biol.">
        <title>Genome analysis of Parmales, the sister group of diatoms, reveals the evolutionary specialization of diatoms from phago-mixotrophs to photoautotrophs.</title>
        <authorList>
            <person name="Ban H."/>
            <person name="Sato S."/>
            <person name="Yoshikawa S."/>
            <person name="Yamada K."/>
            <person name="Nakamura Y."/>
            <person name="Ichinomiya M."/>
            <person name="Sato N."/>
            <person name="Blanc-Mathieu R."/>
            <person name="Endo H."/>
            <person name="Kuwata A."/>
            <person name="Ogata H."/>
        </authorList>
    </citation>
    <scope>NUCLEOTIDE SEQUENCE [LARGE SCALE GENOMIC DNA]</scope>
    <source>
        <strain evidence="3">NIES 3701</strain>
    </source>
</reference>
<keyword evidence="3" id="KW-1185">Reference proteome</keyword>
<dbReference type="EMBL" id="BRXY01000096">
    <property type="protein sequence ID" value="GMH64595.1"/>
    <property type="molecule type" value="Genomic_DNA"/>
</dbReference>
<evidence type="ECO:0000313" key="3">
    <source>
        <dbReference type="Proteomes" id="UP001165085"/>
    </source>
</evidence>
<feature type="coiled-coil region" evidence="1">
    <location>
        <begin position="16"/>
        <end position="57"/>
    </location>
</feature>
<gene>
    <name evidence="2" type="ORF">TrST_g10088</name>
</gene>
<organism evidence="2 3">
    <name type="scientific">Triparma strigata</name>
    <dbReference type="NCBI Taxonomy" id="1606541"/>
    <lineage>
        <taxon>Eukaryota</taxon>
        <taxon>Sar</taxon>
        <taxon>Stramenopiles</taxon>
        <taxon>Ochrophyta</taxon>
        <taxon>Bolidophyceae</taxon>
        <taxon>Parmales</taxon>
        <taxon>Triparmaceae</taxon>
        <taxon>Triparma</taxon>
    </lineage>
</organism>
<proteinExistence type="predicted"/>
<sequence length="125" mass="13843">MLDKYEQGPSQKESLHAELKEAVALLETERKAKEEAVALLEAERAAKEEAVALLEAERAANSIVEPFDRDNPRVKKVGPNVLSSNTNINNCLTKVTIHEEMEAFLEALLGNQTKVGKKLYQKIVG</sequence>
<name>A0A9W7E475_9STRA</name>
<dbReference type="Proteomes" id="UP001165085">
    <property type="component" value="Unassembled WGS sequence"/>
</dbReference>
<evidence type="ECO:0000313" key="2">
    <source>
        <dbReference type="EMBL" id="GMH64595.1"/>
    </source>
</evidence>